<dbReference type="Proteomes" id="UP001302321">
    <property type="component" value="Unassembled WGS sequence"/>
</dbReference>
<evidence type="ECO:0000256" key="1">
    <source>
        <dbReference type="SAM" id="MobiDB-lite"/>
    </source>
</evidence>
<proteinExistence type="predicted"/>
<dbReference type="PANTHER" id="PTHR40640:SF1">
    <property type="entry name" value="ANCHORED GLYCOPROTEIN, PUTATIVE (AFU_ORTHOLOGUE AFUA_8G04860)-RELATED"/>
    <property type="match status" value="1"/>
</dbReference>
<evidence type="ECO:0000256" key="2">
    <source>
        <dbReference type="SAM" id="SignalP"/>
    </source>
</evidence>
<dbReference type="EMBL" id="MU866256">
    <property type="protein sequence ID" value="KAK4174941.1"/>
    <property type="molecule type" value="Genomic_DNA"/>
</dbReference>
<reference evidence="3" key="1">
    <citation type="journal article" date="2023" name="Mol. Phylogenet. Evol.">
        <title>Genome-scale phylogeny and comparative genomics of the fungal order Sordariales.</title>
        <authorList>
            <person name="Hensen N."/>
            <person name="Bonometti L."/>
            <person name="Westerberg I."/>
            <person name="Brannstrom I.O."/>
            <person name="Guillou S."/>
            <person name="Cros-Aarteil S."/>
            <person name="Calhoun S."/>
            <person name="Haridas S."/>
            <person name="Kuo A."/>
            <person name="Mondo S."/>
            <person name="Pangilinan J."/>
            <person name="Riley R."/>
            <person name="LaButti K."/>
            <person name="Andreopoulos B."/>
            <person name="Lipzen A."/>
            <person name="Chen C."/>
            <person name="Yan M."/>
            <person name="Daum C."/>
            <person name="Ng V."/>
            <person name="Clum A."/>
            <person name="Steindorff A."/>
            <person name="Ohm R.A."/>
            <person name="Martin F."/>
            <person name="Silar P."/>
            <person name="Natvig D.O."/>
            <person name="Lalanne C."/>
            <person name="Gautier V."/>
            <person name="Ament-Velasquez S.L."/>
            <person name="Kruys A."/>
            <person name="Hutchinson M.I."/>
            <person name="Powell A.J."/>
            <person name="Barry K."/>
            <person name="Miller A.N."/>
            <person name="Grigoriev I.V."/>
            <person name="Debuchy R."/>
            <person name="Gladieux P."/>
            <person name="Hiltunen Thoren M."/>
            <person name="Johannesson H."/>
        </authorList>
    </citation>
    <scope>NUCLEOTIDE SEQUENCE</scope>
    <source>
        <strain evidence="3">CBS 892.96</strain>
    </source>
</reference>
<feature type="compositionally biased region" description="Polar residues" evidence="1">
    <location>
        <begin position="164"/>
        <end position="181"/>
    </location>
</feature>
<dbReference type="AlphaFoldDB" id="A0AAN6W4D1"/>
<organism evidence="3 4">
    <name type="scientific">Triangularia setosa</name>
    <dbReference type="NCBI Taxonomy" id="2587417"/>
    <lineage>
        <taxon>Eukaryota</taxon>
        <taxon>Fungi</taxon>
        <taxon>Dikarya</taxon>
        <taxon>Ascomycota</taxon>
        <taxon>Pezizomycotina</taxon>
        <taxon>Sordariomycetes</taxon>
        <taxon>Sordariomycetidae</taxon>
        <taxon>Sordariales</taxon>
        <taxon>Podosporaceae</taxon>
        <taxon>Triangularia</taxon>
    </lineage>
</organism>
<keyword evidence="4" id="KW-1185">Reference proteome</keyword>
<comment type="caution">
    <text evidence="3">The sequence shown here is derived from an EMBL/GenBank/DDBJ whole genome shotgun (WGS) entry which is preliminary data.</text>
</comment>
<evidence type="ECO:0008006" key="5">
    <source>
        <dbReference type="Google" id="ProtNLM"/>
    </source>
</evidence>
<feature type="chain" id="PRO_5042864374" description="GPI anchored protein" evidence="2">
    <location>
        <begin position="20"/>
        <end position="205"/>
    </location>
</feature>
<evidence type="ECO:0000313" key="3">
    <source>
        <dbReference type="EMBL" id="KAK4174941.1"/>
    </source>
</evidence>
<feature type="region of interest" description="Disordered" evidence="1">
    <location>
        <begin position="151"/>
        <end position="181"/>
    </location>
</feature>
<sequence>MVRVSTLLVTAGLSAMASAQDIGAATTSVTSIFLPGVDKQTVWASVISAEPTAATYSLGCPPDADSNDCGLGTGFTVVQGPSTFSIDIVGESVTQRYGCDLVESEARCGGSIISPAGTQLFQNVAPNYTVEIQAVTITAGLEKLDVEVATTTTSGTGPAETGTQTGTQTKDAAGSTSTSTAGVPQITQNAIMMGAVLVGAGAMLI</sequence>
<feature type="signal peptide" evidence="2">
    <location>
        <begin position="1"/>
        <end position="19"/>
    </location>
</feature>
<name>A0AAN6W4D1_9PEZI</name>
<reference evidence="3" key="2">
    <citation type="submission" date="2023-05" db="EMBL/GenBank/DDBJ databases">
        <authorList>
            <consortium name="Lawrence Berkeley National Laboratory"/>
            <person name="Steindorff A."/>
            <person name="Hensen N."/>
            <person name="Bonometti L."/>
            <person name="Westerberg I."/>
            <person name="Brannstrom I.O."/>
            <person name="Guillou S."/>
            <person name="Cros-Aarteil S."/>
            <person name="Calhoun S."/>
            <person name="Haridas S."/>
            <person name="Kuo A."/>
            <person name="Mondo S."/>
            <person name="Pangilinan J."/>
            <person name="Riley R."/>
            <person name="Labutti K."/>
            <person name="Andreopoulos B."/>
            <person name="Lipzen A."/>
            <person name="Chen C."/>
            <person name="Yanf M."/>
            <person name="Daum C."/>
            <person name="Ng V."/>
            <person name="Clum A."/>
            <person name="Ohm R."/>
            <person name="Martin F."/>
            <person name="Silar P."/>
            <person name="Natvig D."/>
            <person name="Lalanne C."/>
            <person name="Gautier V."/>
            <person name="Ament-Velasquez S.L."/>
            <person name="Kruys A."/>
            <person name="Hutchinson M.I."/>
            <person name="Powell A.J."/>
            <person name="Barry K."/>
            <person name="Miller A.N."/>
            <person name="Grigoriev I.V."/>
            <person name="Debuchy R."/>
            <person name="Gladieux P."/>
            <person name="Thoren M.H."/>
            <person name="Johannesson H."/>
        </authorList>
    </citation>
    <scope>NUCLEOTIDE SEQUENCE</scope>
    <source>
        <strain evidence="3">CBS 892.96</strain>
    </source>
</reference>
<evidence type="ECO:0000313" key="4">
    <source>
        <dbReference type="Proteomes" id="UP001302321"/>
    </source>
</evidence>
<dbReference type="PANTHER" id="PTHR40640">
    <property type="entry name" value="ANCHORED GLYCOPROTEIN, PUTATIVE (AFU_ORTHOLOGUE AFUA_8G04860)-RELATED"/>
    <property type="match status" value="1"/>
</dbReference>
<gene>
    <name evidence="3" type="ORF">QBC36DRAFT_332516</name>
</gene>
<feature type="compositionally biased region" description="Low complexity" evidence="1">
    <location>
        <begin position="151"/>
        <end position="163"/>
    </location>
</feature>
<protein>
    <recommendedName>
        <fullName evidence="5">GPI anchored protein</fullName>
    </recommendedName>
</protein>
<keyword evidence="2" id="KW-0732">Signal</keyword>
<accession>A0AAN6W4D1</accession>